<evidence type="ECO:0000313" key="3">
    <source>
        <dbReference type="EMBL" id="NKE46549.1"/>
    </source>
</evidence>
<protein>
    <submittedName>
        <fullName evidence="3">GNAT family N-acetyltransferase</fullName>
    </submittedName>
</protein>
<evidence type="ECO:0000259" key="2">
    <source>
        <dbReference type="PROSITE" id="PS51186"/>
    </source>
</evidence>
<evidence type="ECO:0000313" key="4">
    <source>
        <dbReference type="Proteomes" id="UP000765160"/>
    </source>
</evidence>
<keyword evidence="1" id="KW-0808">Transferase</keyword>
<keyword evidence="4" id="KW-1185">Reference proteome</keyword>
<dbReference type="Gene3D" id="3.40.630.30">
    <property type="match status" value="1"/>
</dbReference>
<sequence length="167" mass="18130">MPRITDAPDPGSLGRIIGLHAAWYARHWGFGLPFEAKVAAELGAFACSLPRDDSRLFLALGEAGEVLGGIALDGREGARARIRWFILAEEARGGLGRRLLGAALDFADQRGFEAVWLTTFAGLDAARRLYESAGFRLVEEAPETGWGVQVLGQRFERPFPGTHRPVG</sequence>
<dbReference type="Proteomes" id="UP000765160">
    <property type="component" value="Unassembled WGS sequence"/>
</dbReference>
<dbReference type="InterPro" id="IPR050769">
    <property type="entry name" value="NAT_camello-type"/>
</dbReference>
<dbReference type="Pfam" id="PF00583">
    <property type="entry name" value="Acetyltransf_1"/>
    <property type="match status" value="1"/>
</dbReference>
<evidence type="ECO:0000256" key="1">
    <source>
        <dbReference type="ARBA" id="ARBA00022679"/>
    </source>
</evidence>
<dbReference type="InterPro" id="IPR016181">
    <property type="entry name" value="Acyl_CoA_acyltransferase"/>
</dbReference>
<name>A0ABX1F2N9_9PROT</name>
<organism evidence="3 4">
    <name type="scientific">Falsiroseomonas frigidaquae</name>
    <dbReference type="NCBI Taxonomy" id="487318"/>
    <lineage>
        <taxon>Bacteria</taxon>
        <taxon>Pseudomonadati</taxon>
        <taxon>Pseudomonadota</taxon>
        <taxon>Alphaproteobacteria</taxon>
        <taxon>Acetobacterales</taxon>
        <taxon>Roseomonadaceae</taxon>
        <taxon>Falsiroseomonas</taxon>
    </lineage>
</organism>
<dbReference type="PANTHER" id="PTHR13947">
    <property type="entry name" value="GNAT FAMILY N-ACETYLTRANSFERASE"/>
    <property type="match status" value="1"/>
</dbReference>
<dbReference type="EMBL" id="JAAVTX010000005">
    <property type="protein sequence ID" value="NKE46549.1"/>
    <property type="molecule type" value="Genomic_DNA"/>
</dbReference>
<dbReference type="PANTHER" id="PTHR13947:SF37">
    <property type="entry name" value="LD18367P"/>
    <property type="match status" value="1"/>
</dbReference>
<reference evidence="3 4" key="1">
    <citation type="submission" date="2020-03" db="EMBL/GenBank/DDBJ databases">
        <title>Roseomonas selenitidurans sp. nov. isolated from soil.</title>
        <authorList>
            <person name="Liu H."/>
        </authorList>
    </citation>
    <scope>NUCLEOTIDE SEQUENCE [LARGE SCALE GENOMIC DNA]</scope>
    <source>
        <strain evidence="3 4">JCM 15073</strain>
    </source>
</reference>
<comment type="caution">
    <text evidence="3">The sequence shown here is derived from an EMBL/GenBank/DDBJ whole genome shotgun (WGS) entry which is preliminary data.</text>
</comment>
<dbReference type="PROSITE" id="PS51186">
    <property type="entry name" value="GNAT"/>
    <property type="match status" value="1"/>
</dbReference>
<feature type="domain" description="N-acetyltransferase" evidence="2">
    <location>
        <begin position="2"/>
        <end position="160"/>
    </location>
</feature>
<dbReference type="InterPro" id="IPR000182">
    <property type="entry name" value="GNAT_dom"/>
</dbReference>
<accession>A0ABX1F2N9</accession>
<dbReference type="SUPFAM" id="SSF55729">
    <property type="entry name" value="Acyl-CoA N-acyltransferases (Nat)"/>
    <property type="match status" value="1"/>
</dbReference>
<dbReference type="RefSeq" id="WP_168051081.1">
    <property type="nucleotide sequence ID" value="NZ_JAATJR010000005.1"/>
</dbReference>
<proteinExistence type="predicted"/>
<gene>
    <name evidence="3" type="ORF">HB662_17340</name>
</gene>